<sequence>MEERKMVLKMIEDGKITAEEGLQLLQAMRDEPTEKKSSDLDKKEKRSRYERRGPHSNTGKYKKDPEANKKETDHYMSKDVNWDAQGYRKTGEKITTFASRFSEFVEDAVHKIKEFDLDFNFGSSVEVQHIFQEKNITVEDIGINIENGSIVFRPWEEDDVRVECNVKVYKVSDTDEARRVFLDEAGFSLNDDKLRLHAKKKSMKVNATVYVPKHNLKKIQFYAFNGKISGENVSVESLEAKTVNGRINFEEIEAKDVRLETVNGTISVSRLEADLCDTKTVNGTIAIKTAKGDFDGETLNGTVYYTLLEPESARAYIKTATGSVEVTVPDNVKTEGELKTTVGGIQCDLPELTVIDEKKDFASKKMTFLANKNQEAHFYIEAEATTGAISIKN</sequence>
<proteinExistence type="predicted"/>
<evidence type="ECO:0000313" key="5">
    <source>
        <dbReference type="Proteomes" id="UP000281498"/>
    </source>
</evidence>
<comment type="caution">
    <text evidence="4">The sequence shown here is derived from an EMBL/GenBank/DDBJ whole genome shotgun (WGS) entry which is preliminary data.</text>
</comment>
<protein>
    <submittedName>
        <fullName evidence="4">DUF4097 domain-containing protein</fullName>
    </submittedName>
</protein>
<dbReference type="InterPro" id="IPR025164">
    <property type="entry name" value="Toastrack_DUF4097"/>
</dbReference>
<feature type="domain" description="DUF4097" evidence="2">
    <location>
        <begin position="139"/>
        <end position="391"/>
    </location>
</feature>
<feature type="region of interest" description="Disordered" evidence="1">
    <location>
        <begin position="22"/>
        <end position="74"/>
    </location>
</feature>
<dbReference type="RefSeq" id="WP_110938736.1">
    <property type="nucleotide sequence ID" value="NZ_KZ614147.1"/>
</dbReference>
<gene>
    <name evidence="4" type="ORF">CR203_07925</name>
</gene>
<dbReference type="InterPro" id="IPR053959">
    <property type="entry name" value="YvlB/LiaX_N"/>
</dbReference>
<evidence type="ECO:0000256" key="1">
    <source>
        <dbReference type="SAM" id="MobiDB-lite"/>
    </source>
</evidence>
<dbReference type="Proteomes" id="UP000281498">
    <property type="component" value="Unassembled WGS sequence"/>
</dbReference>
<dbReference type="AlphaFoldDB" id="A0A3A9KUW3"/>
<organism evidence="4 5">
    <name type="scientific">Salipaludibacillus neizhouensis</name>
    <dbReference type="NCBI Taxonomy" id="885475"/>
    <lineage>
        <taxon>Bacteria</taxon>
        <taxon>Bacillati</taxon>
        <taxon>Bacillota</taxon>
        <taxon>Bacilli</taxon>
        <taxon>Bacillales</taxon>
        <taxon>Bacillaceae</taxon>
    </lineage>
</organism>
<dbReference type="OrthoDB" id="2240743at2"/>
<dbReference type="Pfam" id="PF13349">
    <property type="entry name" value="DUF4097"/>
    <property type="match status" value="1"/>
</dbReference>
<dbReference type="Pfam" id="PF22746">
    <property type="entry name" value="SHOCT-like_DUF2089-C"/>
    <property type="match status" value="1"/>
</dbReference>
<dbReference type="InterPro" id="IPR016599">
    <property type="entry name" value="UCP012569"/>
</dbReference>
<evidence type="ECO:0000259" key="2">
    <source>
        <dbReference type="Pfam" id="PF13349"/>
    </source>
</evidence>
<name>A0A3A9KUW3_9BACI</name>
<accession>A0A3A9KUW3</accession>
<feature type="domain" description="YvlB/LiaX N-terminal" evidence="3">
    <location>
        <begin position="2"/>
        <end position="32"/>
    </location>
</feature>
<feature type="compositionally biased region" description="Basic and acidic residues" evidence="1">
    <location>
        <begin position="28"/>
        <end position="44"/>
    </location>
</feature>
<dbReference type="PIRSF" id="PIRSF012569">
    <property type="entry name" value="UCP012569"/>
    <property type="match status" value="1"/>
</dbReference>
<keyword evidence="5" id="KW-1185">Reference proteome</keyword>
<evidence type="ECO:0000259" key="3">
    <source>
        <dbReference type="Pfam" id="PF22746"/>
    </source>
</evidence>
<dbReference type="EMBL" id="PDOE01000002">
    <property type="protein sequence ID" value="RKL68396.1"/>
    <property type="molecule type" value="Genomic_DNA"/>
</dbReference>
<reference evidence="4 5" key="1">
    <citation type="submission" date="2017-10" db="EMBL/GenBank/DDBJ databases">
        <title>Bacillus sp. nov., a halophilic bacterium isolated from a Keqin Lake.</title>
        <authorList>
            <person name="Wang H."/>
        </authorList>
    </citation>
    <scope>NUCLEOTIDE SEQUENCE [LARGE SCALE GENOMIC DNA]</scope>
    <source>
        <strain evidence="4 5">KCTC 13187</strain>
    </source>
</reference>
<evidence type="ECO:0000313" key="4">
    <source>
        <dbReference type="EMBL" id="RKL68396.1"/>
    </source>
</evidence>
<feature type="compositionally biased region" description="Basic and acidic residues" evidence="1">
    <location>
        <begin position="61"/>
        <end position="74"/>
    </location>
</feature>